<reference evidence="2 3" key="1">
    <citation type="journal article" date="2014" name="PLoS Genet.">
        <title>Analysis of the Phlebiopsis gigantea genome, transcriptome and secretome provides insight into its pioneer colonization strategies of wood.</title>
        <authorList>
            <person name="Hori C."/>
            <person name="Ishida T."/>
            <person name="Igarashi K."/>
            <person name="Samejima M."/>
            <person name="Suzuki H."/>
            <person name="Master E."/>
            <person name="Ferreira P."/>
            <person name="Ruiz-Duenas F.J."/>
            <person name="Held B."/>
            <person name="Canessa P."/>
            <person name="Larrondo L.F."/>
            <person name="Schmoll M."/>
            <person name="Druzhinina I.S."/>
            <person name="Kubicek C.P."/>
            <person name="Gaskell J.A."/>
            <person name="Kersten P."/>
            <person name="St John F."/>
            <person name="Glasner J."/>
            <person name="Sabat G."/>
            <person name="Splinter BonDurant S."/>
            <person name="Syed K."/>
            <person name="Yadav J."/>
            <person name="Mgbeahuruike A.C."/>
            <person name="Kovalchuk A."/>
            <person name="Asiegbu F.O."/>
            <person name="Lackner G."/>
            <person name="Hoffmeister D."/>
            <person name="Rencoret J."/>
            <person name="Gutierrez A."/>
            <person name="Sun H."/>
            <person name="Lindquist E."/>
            <person name="Barry K."/>
            <person name="Riley R."/>
            <person name="Grigoriev I.V."/>
            <person name="Henrissat B."/>
            <person name="Kues U."/>
            <person name="Berka R.M."/>
            <person name="Martinez A.T."/>
            <person name="Covert S.F."/>
            <person name="Blanchette R.A."/>
            <person name="Cullen D."/>
        </authorList>
    </citation>
    <scope>NUCLEOTIDE SEQUENCE [LARGE SCALE GENOMIC DNA]</scope>
    <source>
        <strain evidence="2 3">11061_1 CR5-6</strain>
    </source>
</reference>
<gene>
    <name evidence="2" type="ORF">PHLGIDRAFT_178497</name>
</gene>
<evidence type="ECO:0000313" key="3">
    <source>
        <dbReference type="Proteomes" id="UP000053257"/>
    </source>
</evidence>
<keyword evidence="3" id="KW-1185">Reference proteome</keyword>
<dbReference type="HOGENOM" id="CLU_1294838_0_0_1"/>
<feature type="region of interest" description="Disordered" evidence="1">
    <location>
        <begin position="1"/>
        <end position="213"/>
    </location>
</feature>
<feature type="compositionally biased region" description="Polar residues" evidence="1">
    <location>
        <begin position="121"/>
        <end position="133"/>
    </location>
</feature>
<accession>A0A0C3PGI3</accession>
<organism evidence="2 3">
    <name type="scientific">Phlebiopsis gigantea (strain 11061_1 CR5-6)</name>
    <name type="common">White-rot fungus</name>
    <name type="synonym">Peniophora gigantea</name>
    <dbReference type="NCBI Taxonomy" id="745531"/>
    <lineage>
        <taxon>Eukaryota</taxon>
        <taxon>Fungi</taxon>
        <taxon>Dikarya</taxon>
        <taxon>Basidiomycota</taxon>
        <taxon>Agaricomycotina</taxon>
        <taxon>Agaricomycetes</taxon>
        <taxon>Polyporales</taxon>
        <taxon>Phanerochaetaceae</taxon>
        <taxon>Phlebiopsis</taxon>
    </lineage>
</organism>
<protein>
    <submittedName>
        <fullName evidence="2">Uncharacterized protein</fullName>
    </submittedName>
</protein>
<evidence type="ECO:0000313" key="2">
    <source>
        <dbReference type="EMBL" id="KIP04853.1"/>
    </source>
</evidence>
<dbReference type="EMBL" id="KN840560">
    <property type="protein sequence ID" value="KIP04853.1"/>
    <property type="molecule type" value="Genomic_DNA"/>
</dbReference>
<evidence type="ECO:0000256" key="1">
    <source>
        <dbReference type="SAM" id="MobiDB-lite"/>
    </source>
</evidence>
<dbReference type="Proteomes" id="UP000053257">
    <property type="component" value="Unassembled WGS sequence"/>
</dbReference>
<name>A0A0C3PGI3_PHLG1</name>
<proteinExistence type="predicted"/>
<sequence length="213" mass="23465">MSRRRSDLRSNLSQPEWTALHTEEPLTTTSTSSTEDDILESSQELRDELMSSPTPRPQKRKSRSPRTAAAPHSHKRPRVGPAASSSRSDYVSDDDDVPALAHAKPTRRPPIPSSSNRRNTLTPSKIASAFQNFEKTHGTMPSPSHIKTKVSASGSSSLKEKFPNRHVLRKTLGSKAPQPGRTVHANSTSDLRPKSLHQDQGWCIEHNLSNGPT</sequence>
<dbReference type="AlphaFoldDB" id="A0A0C3PGI3"/>